<dbReference type="AlphaFoldDB" id="A0A8H5D3Z8"/>
<keyword evidence="2" id="KW-0472">Membrane</keyword>
<evidence type="ECO:0000313" key="4">
    <source>
        <dbReference type="EMBL" id="KAF5353224.1"/>
    </source>
</evidence>
<dbReference type="PANTHER" id="PTHR10039">
    <property type="entry name" value="AMELOGENIN"/>
    <property type="match status" value="1"/>
</dbReference>
<evidence type="ECO:0000256" key="1">
    <source>
        <dbReference type="ARBA" id="ARBA00022737"/>
    </source>
</evidence>
<feature type="transmembrane region" description="Helical" evidence="2">
    <location>
        <begin position="184"/>
        <end position="209"/>
    </location>
</feature>
<dbReference type="InterPro" id="IPR027417">
    <property type="entry name" value="P-loop_NTPase"/>
</dbReference>
<keyword evidence="2" id="KW-0812">Transmembrane</keyword>
<evidence type="ECO:0000259" key="3">
    <source>
        <dbReference type="Pfam" id="PF24883"/>
    </source>
</evidence>
<feature type="transmembrane region" description="Helical" evidence="2">
    <location>
        <begin position="63"/>
        <end position="84"/>
    </location>
</feature>
<dbReference type="SUPFAM" id="SSF52540">
    <property type="entry name" value="P-loop containing nucleoside triphosphate hydrolases"/>
    <property type="match status" value="1"/>
</dbReference>
<reference evidence="4 5" key="1">
    <citation type="journal article" date="2020" name="ISME J.">
        <title>Uncovering the hidden diversity of litter-decomposition mechanisms in mushroom-forming fungi.</title>
        <authorList>
            <person name="Floudas D."/>
            <person name="Bentzer J."/>
            <person name="Ahren D."/>
            <person name="Johansson T."/>
            <person name="Persson P."/>
            <person name="Tunlid A."/>
        </authorList>
    </citation>
    <scope>NUCLEOTIDE SEQUENCE [LARGE SCALE GENOMIC DNA]</scope>
    <source>
        <strain evidence="4 5">CBS 146.42</strain>
    </source>
</reference>
<keyword evidence="2" id="KW-1133">Transmembrane helix</keyword>
<feature type="transmembrane region" description="Helical" evidence="2">
    <location>
        <begin position="15"/>
        <end position="42"/>
    </location>
</feature>
<proteinExistence type="predicted"/>
<gene>
    <name evidence="4" type="ORF">D9756_007798</name>
</gene>
<organism evidence="4 5">
    <name type="scientific">Leucocoprinus leucothites</name>
    <dbReference type="NCBI Taxonomy" id="201217"/>
    <lineage>
        <taxon>Eukaryota</taxon>
        <taxon>Fungi</taxon>
        <taxon>Dikarya</taxon>
        <taxon>Basidiomycota</taxon>
        <taxon>Agaricomycotina</taxon>
        <taxon>Agaricomycetes</taxon>
        <taxon>Agaricomycetidae</taxon>
        <taxon>Agaricales</taxon>
        <taxon>Agaricineae</taxon>
        <taxon>Agaricaceae</taxon>
        <taxon>Leucocoprinus</taxon>
    </lineage>
</organism>
<feature type="transmembrane region" description="Helical" evidence="2">
    <location>
        <begin position="142"/>
        <end position="164"/>
    </location>
</feature>
<name>A0A8H5D3Z8_9AGAR</name>
<sequence length="933" mass="104686">MIHSEVPSHLLYYEVIWMTGLTLGGMAYGSLLTIGIECLFAFHSSANGITKGERKHSYLQRALQAHVFLILIINTFLQAWNIQSHVKEIVFTDPSQFTHFDRDWPNIFVLLLGALTDGLLVWRSYMIQKALFIKRPAGAHNLCWILPMIAYISMISIGVASVILVNPHDPIGTTYAVDDMGLALFFAALVLNVFINLFTSCNIIIRLLLHRRTIITAFGKSCTLAEYSLRISGILLESAAIDIPLTFVAIVGVSLHLEYVSLVMSILVPGQCISSVLVTYQVVRGRSISSSIQEELDSPRVLQVGNLGLCIGILLKKSEPDALFDSAASNTAPRCHPGTREQYIEDFVHWAIPSPLASASLPLRWMKGLAGVGKSAIARSCVDMLNAQSIPFAAFFFLANVRDKPERFFPTIAYQLSLHFPDYRDLLNAKILHDKTIINKTLRGQFQRLILEPLQELSQNGKGIRKQFPIFVDGLDECRSQQAQCDIVHIVADAARTDSPPLLWAFFSRPEPHIEGTFCHARFISLTHAITLPISRSVDGEIELYLRAGFEAILRQRNMQGYQWPSDRDIKRLVDACNGVFNYGVTALRFIGSPFWPVPEEPLRQVLDGSRALSRTISPSDLPSPFAELDTLYLKIMQRIPPGILPLVMRFLTFLCVVKAGGYEGNGVVYFNQPLEPNTSRWLRDYGQPWEFGASFLLFVIRGLGGSIRFYHKSFFDFLVSIERSGPFCVATPTAQSSISEHLVDLHLFYDTNYALSDHEPVAASSHHLSIMLFIVFSAGVMHFDSIKIDLLKKYAGVDFRKALKVTTSLSSSNVSLPGQMMYSNYEGSVRIVQGTELGLLNCQEFAQFNAHGFQQTIERHKAAGILHPVTHYAMAAPHDQFLSGLFIQGSVSKSIFWYWEIDFAAQTYKEVQAIDLDHGMKLFRDENFEEWH</sequence>
<dbReference type="Proteomes" id="UP000559027">
    <property type="component" value="Unassembled WGS sequence"/>
</dbReference>
<feature type="domain" description="Nephrocystin 3-like N-terminal" evidence="3">
    <location>
        <begin position="361"/>
        <end position="509"/>
    </location>
</feature>
<feature type="transmembrane region" description="Helical" evidence="2">
    <location>
        <begin position="104"/>
        <end position="122"/>
    </location>
</feature>
<comment type="caution">
    <text evidence="4">The sequence shown here is derived from an EMBL/GenBank/DDBJ whole genome shotgun (WGS) entry which is preliminary data.</text>
</comment>
<evidence type="ECO:0000256" key="2">
    <source>
        <dbReference type="SAM" id="Phobius"/>
    </source>
</evidence>
<dbReference type="Gene3D" id="3.40.50.300">
    <property type="entry name" value="P-loop containing nucleotide triphosphate hydrolases"/>
    <property type="match status" value="1"/>
</dbReference>
<evidence type="ECO:0000313" key="5">
    <source>
        <dbReference type="Proteomes" id="UP000559027"/>
    </source>
</evidence>
<keyword evidence="1" id="KW-0677">Repeat</keyword>
<keyword evidence="5" id="KW-1185">Reference proteome</keyword>
<dbReference type="OrthoDB" id="3055105at2759"/>
<accession>A0A8H5D3Z8</accession>
<dbReference type="InterPro" id="IPR056884">
    <property type="entry name" value="NPHP3-like_N"/>
</dbReference>
<protein>
    <recommendedName>
        <fullName evidence="3">Nephrocystin 3-like N-terminal domain-containing protein</fullName>
    </recommendedName>
</protein>
<dbReference type="Pfam" id="PF24883">
    <property type="entry name" value="NPHP3_N"/>
    <property type="match status" value="1"/>
</dbReference>
<dbReference type="EMBL" id="JAACJO010000010">
    <property type="protein sequence ID" value="KAF5353224.1"/>
    <property type="molecule type" value="Genomic_DNA"/>
</dbReference>
<feature type="transmembrane region" description="Helical" evidence="2">
    <location>
        <begin position="229"/>
        <end position="253"/>
    </location>
</feature>